<reference evidence="4 5" key="1">
    <citation type="submission" date="2020-08" db="EMBL/GenBank/DDBJ databases">
        <authorList>
            <person name="Newling K."/>
            <person name="Davey J."/>
            <person name="Forrester S."/>
        </authorList>
    </citation>
    <scope>NUCLEOTIDE SEQUENCE [LARGE SCALE GENOMIC DNA]</scope>
    <source>
        <strain evidence="4">Crithidia deanei Carvalho</strain>
        <strain evidence="5">Crithidia deanei Carvalho (ATCC PRA-265)</strain>
    </source>
</reference>
<name>A0A7G2CA56_9TRYP</name>
<dbReference type="AlphaFoldDB" id="A0A7G2CA56"/>
<protein>
    <submittedName>
        <fullName evidence="4">Uncharacterized protein</fullName>
    </submittedName>
</protein>
<sequence>MMRRALIACGVVAVVSVRGQNLCTDEGCNPDYTESQPAGNMCLYGYYWDHVSTCKPCSLEHCGGCVLYQRSEEPSPDGCYECEAGYGFDETPGSYACIKCSAIIDGCLLCSRDELTSKGVCDECDESHTMNGDRTCTPKSPEVKKCEAGKNGCIACDADTDKCTQCDKLLALQSDGTCRLKDAASLSGATAAALIASAAAALLAAVA</sequence>
<evidence type="ECO:0000256" key="2">
    <source>
        <dbReference type="SAM" id="SignalP"/>
    </source>
</evidence>
<gene>
    <name evidence="3" type="ORF">ADEAN_000320400</name>
    <name evidence="4" type="ORF">ADEAN_000320500</name>
</gene>
<keyword evidence="1" id="KW-0472">Membrane</keyword>
<keyword evidence="2" id="KW-0732">Signal</keyword>
<evidence type="ECO:0000313" key="5">
    <source>
        <dbReference type="Proteomes" id="UP000515908"/>
    </source>
</evidence>
<dbReference type="EMBL" id="LR877149">
    <property type="protein sequence ID" value="CAD2215747.1"/>
    <property type="molecule type" value="Genomic_DNA"/>
</dbReference>
<dbReference type="VEuPathDB" id="TriTrypDB:ADEAN_000320500"/>
<evidence type="ECO:0000313" key="3">
    <source>
        <dbReference type="EMBL" id="CAD2215746.1"/>
    </source>
</evidence>
<dbReference type="EMBL" id="LR877149">
    <property type="protein sequence ID" value="CAD2215746.1"/>
    <property type="molecule type" value="Genomic_DNA"/>
</dbReference>
<evidence type="ECO:0000256" key="1">
    <source>
        <dbReference type="SAM" id="Phobius"/>
    </source>
</evidence>
<feature type="signal peptide" evidence="2">
    <location>
        <begin position="1"/>
        <end position="19"/>
    </location>
</feature>
<keyword evidence="5" id="KW-1185">Reference proteome</keyword>
<evidence type="ECO:0000313" key="4">
    <source>
        <dbReference type="EMBL" id="CAD2215747.1"/>
    </source>
</evidence>
<feature type="transmembrane region" description="Helical" evidence="1">
    <location>
        <begin position="183"/>
        <end position="206"/>
    </location>
</feature>
<dbReference type="InterPro" id="IPR009030">
    <property type="entry name" value="Growth_fac_rcpt_cys_sf"/>
</dbReference>
<proteinExistence type="predicted"/>
<dbReference type="VEuPathDB" id="TriTrypDB:ADEAN_000320400"/>
<keyword evidence="1" id="KW-1133">Transmembrane helix</keyword>
<keyword evidence="1" id="KW-0812">Transmembrane</keyword>
<accession>A0A7G2CA56</accession>
<dbReference type="SUPFAM" id="SSF57184">
    <property type="entry name" value="Growth factor receptor domain"/>
    <property type="match status" value="1"/>
</dbReference>
<feature type="chain" id="PRO_5036202971" evidence="2">
    <location>
        <begin position="20"/>
        <end position="207"/>
    </location>
</feature>
<organism evidence="4 5">
    <name type="scientific">Angomonas deanei</name>
    <dbReference type="NCBI Taxonomy" id="59799"/>
    <lineage>
        <taxon>Eukaryota</taxon>
        <taxon>Discoba</taxon>
        <taxon>Euglenozoa</taxon>
        <taxon>Kinetoplastea</taxon>
        <taxon>Metakinetoplastina</taxon>
        <taxon>Trypanosomatida</taxon>
        <taxon>Trypanosomatidae</taxon>
        <taxon>Strigomonadinae</taxon>
        <taxon>Angomonas</taxon>
    </lineage>
</organism>
<dbReference type="Proteomes" id="UP000515908">
    <property type="component" value="Chromosome 05"/>
</dbReference>